<comment type="caution">
    <text evidence="1">The sequence shown here is derived from an EMBL/GenBank/DDBJ whole genome shotgun (WGS) entry which is preliminary data.</text>
</comment>
<dbReference type="Proteomes" id="UP000317043">
    <property type="component" value="Unassembled WGS sequence"/>
</dbReference>
<dbReference type="InParanoid" id="A0A543B346"/>
<evidence type="ECO:0000313" key="1">
    <source>
        <dbReference type="EMBL" id="TQL79247.1"/>
    </source>
</evidence>
<dbReference type="EMBL" id="VFOW01000001">
    <property type="protein sequence ID" value="TQL79247.1"/>
    <property type="molecule type" value="Genomic_DNA"/>
</dbReference>
<gene>
    <name evidence="1" type="ORF">FB566_4848</name>
</gene>
<reference evidence="1 2" key="1">
    <citation type="submission" date="2019-06" db="EMBL/GenBank/DDBJ databases">
        <title>Sequencing the genomes of 1000 actinobacteria strains.</title>
        <authorList>
            <person name="Klenk H.-P."/>
        </authorList>
    </citation>
    <scope>NUCLEOTIDE SEQUENCE [LARGE SCALE GENOMIC DNA]</scope>
    <source>
        <strain evidence="1 2">DSM 45928</strain>
    </source>
</reference>
<organism evidence="1 2">
    <name type="scientific">Stackebrandtia endophytica</name>
    <dbReference type="NCBI Taxonomy" id="1496996"/>
    <lineage>
        <taxon>Bacteria</taxon>
        <taxon>Bacillati</taxon>
        <taxon>Actinomycetota</taxon>
        <taxon>Actinomycetes</taxon>
        <taxon>Glycomycetales</taxon>
        <taxon>Glycomycetaceae</taxon>
        <taxon>Stackebrandtia</taxon>
    </lineage>
</organism>
<protein>
    <submittedName>
        <fullName evidence="1">Uncharacterized protein</fullName>
    </submittedName>
</protein>
<dbReference type="OrthoDB" id="5184909at2"/>
<dbReference type="RefSeq" id="WP_142044405.1">
    <property type="nucleotide sequence ID" value="NZ_JBHTGS010000002.1"/>
</dbReference>
<sequence length="144" mass="15936">MSGSPPDDVTPQWCVIATVLPYPYRAGEKQHFRSHGIFPAGAKLYVIGGFAGMGYETVTVIGYGHHRRRPVTAHIQAHHLGGWRAGLVYRPAILRLIAKAEATDLGTSCRWRRGEFDDTSSPEYGEHLAGVAAYFQSEYHGEPR</sequence>
<name>A0A543B346_9ACTN</name>
<dbReference type="AlphaFoldDB" id="A0A543B346"/>
<keyword evidence="2" id="KW-1185">Reference proteome</keyword>
<accession>A0A543B346</accession>
<proteinExistence type="predicted"/>
<evidence type="ECO:0000313" key="2">
    <source>
        <dbReference type="Proteomes" id="UP000317043"/>
    </source>
</evidence>